<dbReference type="Pfam" id="PF05193">
    <property type="entry name" value="Peptidase_M16_C"/>
    <property type="match status" value="1"/>
</dbReference>
<dbReference type="GO" id="GO:0004222">
    <property type="term" value="F:metalloendopeptidase activity"/>
    <property type="evidence" value="ECO:0007669"/>
    <property type="project" value="TreeGrafter"/>
</dbReference>
<feature type="region of interest" description="Disordered" evidence="7">
    <location>
        <begin position="336"/>
        <end position="390"/>
    </location>
</feature>
<dbReference type="FunFam" id="3.30.830.10:FF:000005">
    <property type="entry name" value="nardilysin isoform X1"/>
    <property type="match status" value="1"/>
</dbReference>
<evidence type="ECO:0000256" key="5">
    <source>
        <dbReference type="ARBA" id="ARBA00022833"/>
    </source>
</evidence>
<protein>
    <recommendedName>
        <fullName evidence="8">Peptidase M16 C-terminal domain-containing protein</fullName>
    </recommendedName>
</protein>
<dbReference type="Proteomes" id="UP000734854">
    <property type="component" value="Unassembled WGS sequence"/>
</dbReference>
<dbReference type="EMBL" id="JACMSC010000015">
    <property type="protein sequence ID" value="KAG6487994.1"/>
    <property type="molecule type" value="Genomic_DNA"/>
</dbReference>
<comment type="similarity">
    <text evidence="1">Belongs to the peptidase M16 family.</text>
</comment>
<dbReference type="InterPro" id="IPR011249">
    <property type="entry name" value="Metalloenz_LuxS/M16"/>
</dbReference>
<dbReference type="GO" id="GO:0005739">
    <property type="term" value="C:mitochondrion"/>
    <property type="evidence" value="ECO:0007669"/>
    <property type="project" value="TreeGrafter"/>
</dbReference>
<dbReference type="GO" id="GO:0005829">
    <property type="term" value="C:cytosol"/>
    <property type="evidence" value="ECO:0007669"/>
    <property type="project" value="TreeGrafter"/>
</dbReference>
<dbReference type="InterPro" id="IPR007863">
    <property type="entry name" value="Peptidase_M16_C"/>
</dbReference>
<dbReference type="InterPro" id="IPR050626">
    <property type="entry name" value="Peptidase_M16"/>
</dbReference>
<keyword evidence="6" id="KW-0482">Metalloprotease</keyword>
<dbReference type="GO" id="GO:0051603">
    <property type="term" value="P:proteolysis involved in protein catabolic process"/>
    <property type="evidence" value="ECO:0007669"/>
    <property type="project" value="TreeGrafter"/>
</dbReference>
<accession>A0A8J5FE75</accession>
<keyword evidence="4" id="KW-0378">Hydrolase</keyword>
<gene>
    <name evidence="9" type="ORF">ZIOFF_056752</name>
</gene>
<evidence type="ECO:0000256" key="1">
    <source>
        <dbReference type="ARBA" id="ARBA00007261"/>
    </source>
</evidence>
<keyword evidence="5" id="KW-0862">Zinc</keyword>
<evidence type="ECO:0000256" key="3">
    <source>
        <dbReference type="ARBA" id="ARBA00022723"/>
    </source>
</evidence>
<keyword evidence="2" id="KW-0645">Protease</keyword>
<evidence type="ECO:0000256" key="7">
    <source>
        <dbReference type="SAM" id="MobiDB-lite"/>
    </source>
</evidence>
<proteinExistence type="inferred from homology"/>
<dbReference type="PANTHER" id="PTHR43690:SF18">
    <property type="entry name" value="INSULIN-DEGRADING ENZYME-RELATED"/>
    <property type="match status" value="1"/>
</dbReference>
<dbReference type="Gene3D" id="3.30.830.10">
    <property type="entry name" value="Metalloenzyme, LuxS/M16 peptidase-like"/>
    <property type="match status" value="2"/>
</dbReference>
<evidence type="ECO:0000256" key="2">
    <source>
        <dbReference type="ARBA" id="ARBA00022670"/>
    </source>
</evidence>
<keyword evidence="10" id="KW-1185">Reference proteome</keyword>
<reference evidence="9 10" key="1">
    <citation type="submission" date="2020-08" db="EMBL/GenBank/DDBJ databases">
        <title>Plant Genome Project.</title>
        <authorList>
            <person name="Zhang R.-G."/>
        </authorList>
    </citation>
    <scope>NUCLEOTIDE SEQUENCE [LARGE SCALE GENOMIC DNA]</scope>
    <source>
        <tissue evidence="9">Rhizome</tissue>
    </source>
</reference>
<dbReference type="SUPFAM" id="SSF63411">
    <property type="entry name" value="LuxS/MPP-like metallohydrolase"/>
    <property type="match status" value="2"/>
</dbReference>
<feature type="compositionally biased region" description="Polar residues" evidence="7">
    <location>
        <begin position="1"/>
        <end position="11"/>
    </location>
</feature>
<dbReference type="GO" id="GO:0046872">
    <property type="term" value="F:metal ion binding"/>
    <property type="evidence" value="ECO:0007669"/>
    <property type="project" value="UniProtKB-KW"/>
</dbReference>
<comment type="caution">
    <text evidence="9">The sequence shown here is derived from an EMBL/GenBank/DDBJ whole genome shotgun (WGS) entry which is preliminary data.</text>
</comment>
<organism evidence="9 10">
    <name type="scientific">Zingiber officinale</name>
    <name type="common">Ginger</name>
    <name type="synonym">Amomum zingiber</name>
    <dbReference type="NCBI Taxonomy" id="94328"/>
    <lineage>
        <taxon>Eukaryota</taxon>
        <taxon>Viridiplantae</taxon>
        <taxon>Streptophyta</taxon>
        <taxon>Embryophyta</taxon>
        <taxon>Tracheophyta</taxon>
        <taxon>Spermatophyta</taxon>
        <taxon>Magnoliopsida</taxon>
        <taxon>Liliopsida</taxon>
        <taxon>Zingiberales</taxon>
        <taxon>Zingiberaceae</taxon>
        <taxon>Zingiber</taxon>
    </lineage>
</organism>
<keyword evidence="3" id="KW-0479">Metal-binding</keyword>
<sequence length="390" mass="43947">MSVNSARTNDGTDPLSRGSTEEGTDSIWWHRTKQGFVDGTTELGDQPCPRRTLPIPGDLRHESLRNNVTGNWNTLEVQPKLKGLDTRLELIKFYEKNYSANLMHLVVYARDGLDAIQSLVEQKFCDIKNSGRNNAYFPGQPCSPEHLQILVKAVRIKQGHILRVIWPIAPSIQNYKEGPCRYLSHLIGHEGEGSVFFILKQLGWALSLEAGEGDWSLEFSFFSVSIELTDKGHEHIEDIVGILFRYIDLLQNSGVNKWIFDEPPAHLLPLCPSADQAFLFPSSSLPTGRVWPLVSCCRPQEAPLASLIACRWSYLCFADRLPVELEKAREGNDALSARARRRRRGRLPSTQYRGRPCHRPEPPAVASSSAGHKAQEGESSLRRYFNPVHQ</sequence>
<name>A0A8J5FE75_ZINOF</name>
<evidence type="ECO:0000256" key="6">
    <source>
        <dbReference type="ARBA" id="ARBA00023049"/>
    </source>
</evidence>
<evidence type="ECO:0000313" key="9">
    <source>
        <dbReference type="EMBL" id="KAG6487994.1"/>
    </source>
</evidence>
<evidence type="ECO:0000259" key="8">
    <source>
        <dbReference type="Pfam" id="PF05193"/>
    </source>
</evidence>
<feature type="region of interest" description="Disordered" evidence="7">
    <location>
        <begin position="1"/>
        <end position="24"/>
    </location>
</feature>
<dbReference type="AlphaFoldDB" id="A0A8J5FE75"/>
<dbReference type="GO" id="GO:0043171">
    <property type="term" value="P:peptide catabolic process"/>
    <property type="evidence" value="ECO:0007669"/>
    <property type="project" value="TreeGrafter"/>
</dbReference>
<feature type="domain" description="Peptidase M16 C-terminal" evidence="8">
    <location>
        <begin position="86"/>
        <end position="262"/>
    </location>
</feature>
<evidence type="ECO:0000256" key="4">
    <source>
        <dbReference type="ARBA" id="ARBA00022801"/>
    </source>
</evidence>
<evidence type="ECO:0000313" key="10">
    <source>
        <dbReference type="Proteomes" id="UP000734854"/>
    </source>
</evidence>
<dbReference type="PANTHER" id="PTHR43690">
    <property type="entry name" value="NARDILYSIN"/>
    <property type="match status" value="1"/>
</dbReference>